<feature type="binding site" evidence="8">
    <location>
        <begin position="29"/>
        <end position="34"/>
    </location>
    <ligand>
        <name>ATP</name>
        <dbReference type="ChEBI" id="CHEBI:30616"/>
    </ligand>
</feature>
<dbReference type="PANTHER" id="PTHR43033">
    <property type="entry name" value="TRNA(ILE)-LYSIDINE SYNTHASE-RELATED"/>
    <property type="match status" value="1"/>
</dbReference>
<evidence type="ECO:0000256" key="8">
    <source>
        <dbReference type="HAMAP-Rule" id="MF_01161"/>
    </source>
</evidence>
<dbReference type="HOGENOM" id="CLU_018869_2_0_6"/>
<dbReference type="InterPro" id="IPR012094">
    <property type="entry name" value="tRNA_Ile_lys_synt"/>
</dbReference>
<evidence type="ECO:0000256" key="5">
    <source>
        <dbReference type="ARBA" id="ARBA00022741"/>
    </source>
</evidence>
<evidence type="ECO:0000256" key="1">
    <source>
        <dbReference type="ARBA" id="ARBA00004496"/>
    </source>
</evidence>
<dbReference type="EC" id="6.3.4.19" evidence="8"/>
<keyword evidence="2 8" id="KW-0963">Cytoplasm</keyword>
<gene>
    <name evidence="8" type="primary">tilS</name>
    <name evidence="10" type="ORF">FPB0191_00022</name>
</gene>
<dbReference type="KEGG" id="fpp:FPB0191_00022"/>
<dbReference type="HAMAP" id="MF_01161">
    <property type="entry name" value="tRNA_Ile_lys_synt"/>
    <property type="match status" value="1"/>
</dbReference>
<dbReference type="InterPro" id="IPR011063">
    <property type="entry name" value="TilS/TtcA_N"/>
</dbReference>
<comment type="subcellular location">
    <subcellularLocation>
        <location evidence="1 8">Cytoplasm</location>
    </subcellularLocation>
</comment>
<dbReference type="SMART" id="SM00977">
    <property type="entry name" value="TilS_C"/>
    <property type="match status" value="1"/>
</dbReference>
<dbReference type="NCBIfam" id="NF007942">
    <property type="entry name" value="PRK10660.1"/>
    <property type="match status" value="1"/>
</dbReference>
<protein>
    <recommendedName>
        <fullName evidence="8">tRNA(Ile)-lysidine synthase</fullName>
        <ecNumber evidence="8">6.3.4.19</ecNumber>
    </recommendedName>
    <alternativeName>
        <fullName evidence="8">tRNA(Ile)-2-lysyl-cytidine synthase</fullName>
    </alternativeName>
    <alternativeName>
        <fullName evidence="8">tRNA(Ile)-lysidine synthetase</fullName>
    </alternativeName>
</protein>
<accession>A0A0A7RX69</accession>
<dbReference type="AlphaFoldDB" id="A0A0A7RX69"/>
<comment type="domain">
    <text evidence="8">The N-terminal region contains the highly conserved SGGXDS motif, predicted to be a P-loop motif involved in ATP binding.</text>
</comment>
<dbReference type="InterPro" id="IPR015262">
    <property type="entry name" value="tRNA_Ile_lys_synt_subst-bd"/>
</dbReference>
<reference evidence="10 11" key="1">
    <citation type="journal article" date="2014" name="Appl. Environ. Microbiol.">
        <title>Gut symbionts from distinct hosts exhibit genotoxic activity via divergent colibactin biosynthetic pathways.</title>
        <authorList>
            <person name="Engel P."/>
            <person name="Vizcaino M.I."/>
            <person name="Crawford J.M."/>
        </authorList>
    </citation>
    <scope>NUCLEOTIDE SEQUENCE [LARGE SCALE GENOMIC DNA]</scope>
    <source>
        <strain evidence="10 11">PEB0191</strain>
    </source>
</reference>
<dbReference type="PANTHER" id="PTHR43033:SF1">
    <property type="entry name" value="TRNA(ILE)-LYSIDINE SYNTHASE-RELATED"/>
    <property type="match status" value="1"/>
</dbReference>
<proteinExistence type="inferred from homology"/>
<dbReference type="GO" id="GO:0005737">
    <property type="term" value="C:cytoplasm"/>
    <property type="evidence" value="ECO:0007669"/>
    <property type="project" value="UniProtKB-SubCell"/>
</dbReference>
<dbReference type="NCBIfam" id="TIGR02432">
    <property type="entry name" value="lysidine_TilS_N"/>
    <property type="match status" value="1"/>
</dbReference>
<keyword evidence="11" id="KW-1185">Reference proteome</keyword>
<dbReference type="InterPro" id="IPR012796">
    <property type="entry name" value="Lysidine-tRNA-synth_C"/>
</dbReference>
<dbReference type="Gene3D" id="1.20.59.20">
    <property type="match status" value="1"/>
</dbReference>
<dbReference type="CDD" id="cd01992">
    <property type="entry name" value="TilS_N"/>
    <property type="match status" value="1"/>
</dbReference>
<dbReference type="GO" id="GO:0032267">
    <property type="term" value="F:tRNA(Ile)-lysidine synthase activity"/>
    <property type="evidence" value="ECO:0007669"/>
    <property type="project" value="UniProtKB-EC"/>
</dbReference>
<dbReference type="RefSeq" id="WP_039103128.1">
    <property type="nucleotide sequence ID" value="NZ_CP009056.1"/>
</dbReference>
<dbReference type="Pfam" id="PF09179">
    <property type="entry name" value="TilS"/>
    <property type="match status" value="1"/>
</dbReference>
<dbReference type="GO" id="GO:0006400">
    <property type="term" value="P:tRNA modification"/>
    <property type="evidence" value="ECO:0007669"/>
    <property type="project" value="UniProtKB-UniRule"/>
</dbReference>
<comment type="similarity">
    <text evidence="8">Belongs to the tRNA(Ile)-lysidine synthase family.</text>
</comment>
<evidence type="ECO:0000313" key="11">
    <source>
        <dbReference type="Proteomes" id="UP000030901"/>
    </source>
</evidence>
<keyword evidence="5 8" id="KW-0547">Nucleotide-binding</keyword>
<evidence type="ECO:0000259" key="9">
    <source>
        <dbReference type="SMART" id="SM00977"/>
    </source>
</evidence>
<evidence type="ECO:0000256" key="2">
    <source>
        <dbReference type="ARBA" id="ARBA00022490"/>
    </source>
</evidence>
<dbReference type="InterPro" id="IPR012795">
    <property type="entry name" value="tRNA_Ile_lys_synt_N"/>
</dbReference>
<dbReference type="Pfam" id="PF01171">
    <property type="entry name" value="ATP_bind_3"/>
    <property type="match status" value="1"/>
</dbReference>
<evidence type="ECO:0000256" key="7">
    <source>
        <dbReference type="ARBA" id="ARBA00048539"/>
    </source>
</evidence>
<dbReference type="SUPFAM" id="SSF82829">
    <property type="entry name" value="MesJ substrate recognition domain-like"/>
    <property type="match status" value="1"/>
</dbReference>
<dbReference type="STRING" id="1267021.FPB0191_00022"/>
<evidence type="ECO:0000256" key="6">
    <source>
        <dbReference type="ARBA" id="ARBA00022840"/>
    </source>
</evidence>
<comment type="catalytic activity">
    <reaction evidence="7 8">
        <text>cytidine(34) in tRNA(Ile2) + L-lysine + ATP = lysidine(34) in tRNA(Ile2) + AMP + diphosphate + H(+)</text>
        <dbReference type="Rhea" id="RHEA:43744"/>
        <dbReference type="Rhea" id="RHEA-COMP:10625"/>
        <dbReference type="Rhea" id="RHEA-COMP:10670"/>
        <dbReference type="ChEBI" id="CHEBI:15378"/>
        <dbReference type="ChEBI" id="CHEBI:30616"/>
        <dbReference type="ChEBI" id="CHEBI:32551"/>
        <dbReference type="ChEBI" id="CHEBI:33019"/>
        <dbReference type="ChEBI" id="CHEBI:82748"/>
        <dbReference type="ChEBI" id="CHEBI:83665"/>
        <dbReference type="ChEBI" id="CHEBI:456215"/>
        <dbReference type="EC" id="6.3.4.19"/>
    </reaction>
</comment>
<name>A0A0A7RX69_FRIPE</name>
<organism evidence="10 11">
    <name type="scientific">Frischella perrara</name>
    <dbReference type="NCBI Taxonomy" id="1267021"/>
    <lineage>
        <taxon>Bacteria</taxon>
        <taxon>Pseudomonadati</taxon>
        <taxon>Pseudomonadota</taxon>
        <taxon>Gammaproteobacteria</taxon>
        <taxon>Orbales</taxon>
        <taxon>Orbaceae</taxon>
        <taxon>Frischella</taxon>
    </lineage>
</organism>
<sequence>MAKQQVSQLIQNTILTQLGSHRRILVAYSGGIDSTVLLHALVTLKLEKLPDLQLTAIYIHHGISANADQWALHCQQQCQRWQVPFVIEKVTLALEQGNIEAQARQARYTAIAQHIQSGTILCTAQHLDDQCETFLLALKRGSGPAGLSAMPHQSQLAGYLLLRPLLTIRRQQIEQYASEQQIQWVEDESNQDDYYDRNFLRLKIIPQLNQRWPHFSEMVVRSAELCQQQELLLNELLADTLAQLVDEHGCLWISPLLNYSEVKRNALLRMWFKLGQVGMPSRKQLAVIWQTVILAKEDSNPSSILANKQIRRYQDKLYLLPHFQDLQSVSLAWNLSSPLNLPDNLGQLSISFQNGECRLPNDDEQVSVRFIAQGTFHIVGRNGSRQIKKLWQEFNIPPWMRTRIPLIYYNENLITAVGVFVTEFGKGQQIKFIYH</sequence>
<evidence type="ECO:0000256" key="4">
    <source>
        <dbReference type="ARBA" id="ARBA00022694"/>
    </source>
</evidence>
<dbReference type="SUPFAM" id="SSF52402">
    <property type="entry name" value="Adenine nucleotide alpha hydrolases-like"/>
    <property type="match status" value="1"/>
</dbReference>
<dbReference type="Proteomes" id="UP000030901">
    <property type="component" value="Chromosome"/>
</dbReference>
<dbReference type="EMBL" id="CP009056">
    <property type="protein sequence ID" value="AJA43890.1"/>
    <property type="molecule type" value="Genomic_DNA"/>
</dbReference>
<dbReference type="Gene3D" id="3.40.50.620">
    <property type="entry name" value="HUPs"/>
    <property type="match status" value="1"/>
</dbReference>
<dbReference type="SUPFAM" id="SSF56037">
    <property type="entry name" value="PheT/TilS domain"/>
    <property type="match status" value="1"/>
</dbReference>
<keyword evidence="6 8" id="KW-0067">ATP-binding</keyword>
<evidence type="ECO:0000256" key="3">
    <source>
        <dbReference type="ARBA" id="ARBA00022598"/>
    </source>
</evidence>
<dbReference type="NCBIfam" id="TIGR02433">
    <property type="entry name" value="lysidine_TilS_C"/>
    <property type="match status" value="1"/>
</dbReference>
<keyword evidence="3 8" id="KW-0436">Ligase</keyword>
<feature type="domain" description="Lysidine-tRNA(Ile) synthetase C-terminal" evidence="9">
    <location>
        <begin position="366"/>
        <end position="432"/>
    </location>
</feature>
<dbReference type="GO" id="GO:0005524">
    <property type="term" value="F:ATP binding"/>
    <property type="evidence" value="ECO:0007669"/>
    <property type="project" value="UniProtKB-UniRule"/>
</dbReference>
<dbReference type="OrthoDB" id="9807403at2"/>
<dbReference type="InterPro" id="IPR014729">
    <property type="entry name" value="Rossmann-like_a/b/a_fold"/>
</dbReference>
<evidence type="ECO:0000313" key="10">
    <source>
        <dbReference type="EMBL" id="AJA43890.1"/>
    </source>
</evidence>
<dbReference type="Pfam" id="PF11734">
    <property type="entry name" value="TilS_C"/>
    <property type="match status" value="1"/>
</dbReference>
<keyword evidence="4 8" id="KW-0819">tRNA processing</keyword>
<comment type="function">
    <text evidence="8">Ligates lysine onto the cytidine present at position 34 of the AUA codon-specific tRNA(Ile) that contains the anticodon CAU, in an ATP-dependent manner. Cytidine is converted to lysidine, thus changing the amino acid specificity of the tRNA from methionine to isoleucine.</text>
</comment>